<protein>
    <recommendedName>
        <fullName evidence="1">PP4R3 EVH1-like domain-containing protein</fullName>
    </recommendedName>
</protein>
<dbReference type="GO" id="GO:0072542">
    <property type="term" value="F:protein phosphatase activator activity"/>
    <property type="evidence" value="ECO:0007669"/>
    <property type="project" value="TreeGrafter"/>
</dbReference>
<gene>
    <name evidence="2" type="ORF">RHSIM_Rhsim02G0039600</name>
</gene>
<proteinExistence type="predicted"/>
<dbReference type="SUPFAM" id="SSF50729">
    <property type="entry name" value="PH domain-like"/>
    <property type="match status" value="1"/>
</dbReference>
<evidence type="ECO:0000313" key="3">
    <source>
        <dbReference type="Proteomes" id="UP000626092"/>
    </source>
</evidence>
<dbReference type="Proteomes" id="UP000626092">
    <property type="component" value="Unassembled WGS sequence"/>
</dbReference>
<dbReference type="GO" id="GO:0005654">
    <property type="term" value="C:nucleoplasm"/>
    <property type="evidence" value="ECO:0007669"/>
    <property type="project" value="TreeGrafter"/>
</dbReference>
<feature type="domain" description="PP4R3 EVH1-like" evidence="1">
    <location>
        <begin position="15"/>
        <end position="109"/>
    </location>
</feature>
<sequence>MGAQDKLPMENTSLQRVKVYRLSDDGKWDDRGTGHVTVDYLEQSEELGLFVVDEEDNETLLVHRISSDDIYRKQEDTIISWRDPEYSTELALSFQEPKGCSYICYLGSQNNTILGMMKKEEIIGLDWNLNLLSLLIATTDLVASIRGA</sequence>
<dbReference type="PANTHER" id="PTHR23318:SF0">
    <property type="entry name" value="SERINE_THREONINE-PROTEIN PHOSPHATASE 4 REGULATORY SUBUNIT 3"/>
    <property type="match status" value="1"/>
</dbReference>
<evidence type="ECO:0000313" key="2">
    <source>
        <dbReference type="EMBL" id="KAF7149821.1"/>
    </source>
</evidence>
<reference evidence="2" key="1">
    <citation type="submission" date="2019-11" db="EMBL/GenBank/DDBJ databases">
        <authorList>
            <person name="Liu Y."/>
            <person name="Hou J."/>
            <person name="Li T.-Q."/>
            <person name="Guan C.-H."/>
            <person name="Wu X."/>
            <person name="Wu H.-Z."/>
            <person name="Ling F."/>
            <person name="Zhang R."/>
            <person name="Shi X.-G."/>
            <person name="Ren J.-P."/>
            <person name="Chen E.-F."/>
            <person name="Sun J.-M."/>
        </authorList>
    </citation>
    <scope>NUCLEOTIDE SEQUENCE</scope>
    <source>
        <strain evidence="2">Adult_tree_wgs_1</strain>
        <tissue evidence="2">Leaves</tissue>
    </source>
</reference>
<dbReference type="PANTHER" id="PTHR23318">
    <property type="entry name" value="ATP SYNTHASE GAMMA-RELATED"/>
    <property type="match status" value="1"/>
</dbReference>
<dbReference type="EMBL" id="WJXA01000002">
    <property type="protein sequence ID" value="KAF7149821.1"/>
    <property type="molecule type" value="Genomic_DNA"/>
</dbReference>
<accession>A0A834H8J0</accession>
<dbReference type="InterPro" id="IPR055236">
    <property type="entry name" value="EVH1_PP4R3"/>
</dbReference>
<evidence type="ECO:0000259" key="1">
    <source>
        <dbReference type="Pfam" id="PF22972"/>
    </source>
</evidence>
<dbReference type="OrthoDB" id="27483at2759"/>
<dbReference type="Gene3D" id="2.30.29.30">
    <property type="entry name" value="Pleckstrin-homology domain (PH domain)/Phosphotyrosine-binding domain (PTB)"/>
    <property type="match status" value="1"/>
</dbReference>
<dbReference type="InterPro" id="IPR011993">
    <property type="entry name" value="PH-like_dom_sf"/>
</dbReference>
<dbReference type="GO" id="GO:0030289">
    <property type="term" value="C:protein phosphatase 4 complex"/>
    <property type="evidence" value="ECO:0007669"/>
    <property type="project" value="TreeGrafter"/>
</dbReference>
<name>A0A834H8J0_RHOSS</name>
<dbReference type="InterPro" id="IPR051137">
    <property type="entry name" value="PP4R3-like"/>
</dbReference>
<keyword evidence="3" id="KW-1185">Reference proteome</keyword>
<comment type="caution">
    <text evidence="2">The sequence shown here is derived from an EMBL/GenBank/DDBJ whole genome shotgun (WGS) entry which is preliminary data.</text>
</comment>
<dbReference type="AlphaFoldDB" id="A0A834H8J0"/>
<organism evidence="2 3">
    <name type="scientific">Rhododendron simsii</name>
    <name type="common">Sims's rhododendron</name>
    <dbReference type="NCBI Taxonomy" id="118357"/>
    <lineage>
        <taxon>Eukaryota</taxon>
        <taxon>Viridiplantae</taxon>
        <taxon>Streptophyta</taxon>
        <taxon>Embryophyta</taxon>
        <taxon>Tracheophyta</taxon>
        <taxon>Spermatophyta</taxon>
        <taxon>Magnoliopsida</taxon>
        <taxon>eudicotyledons</taxon>
        <taxon>Gunneridae</taxon>
        <taxon>Pentapetalae</taxon>
        <taxon>asterids</taxon>
        <taxon>Ericales</taxon>
        <taxon>Ericaceae</taxon>
        <taxon>Ericoideae</taxon>
        <taxon>Rhodoreae</taxon>
        <taxon>Rhododendron</taxon>
    </lineage>
</organism>
<dbReference type="Pfam" id="PF22972">
    <property type="entry name" value="EVH1_PP4R3"/>
    <property type="match status" value="1"/>
</dbReference>